<dbReference type="EMBL" id="MLJW01007869">
    <property type="protein sequence ID" value="OIQ64750.1"/>
    <property type="molecule type" value="Genomic_DNA"/>
</dbReference>
<organism evidence="1">
    <name type="scientific">mine drainage metagenome</name>
    <dbReference type="NCBI Taxonomy" id="410659"/>
    <lineage>
        <taxon>unclassified sequences</taxon>
        <taxon>metagenomes</taxon>
        <taxon>ecological metagenomes</taxon>
    </lineage>
</organism>
<protein>
    <submittedName>
        <fullName evidence="1">Uncharacterized protein</fullName>
    </submittedName>
</protein>
<sequence>MLKVTFLVAYGTGISALDVTEHLGLKQGFGDGPAIDRNKRLAQARVTQAVQGPRHHLFADTGLTGDQHRDIVRSQTRQHRLDVPHGLGNPQYRFACHILRTQQIFCQNLAHHLDQYTDVDRFGQIVFSTELEQAHRPVNQAIAGHKDVGWQLNASGAQLFKQTLAVNVGQLDVADHHAIAFLEQRSAGRLTGLEPAKIQPLDLETVRHRLPHDRVIFNQANACQAHVRPVFPKVN</sequence>
<comment type="caution">
    <text evidence="1">The sequence shown here is derived from an EMBL/GenBank/DDBJ whole genome shotgun (WGS) entry which is preliminary data.</text>
</comment>
<reference evidence="1" key="1">
    <citation type="submission" date="2016-10" db="EMBL/GenBank/DDBJ databases">
        <title>Sequence of Gallionella enrichment culture.</title>
        <authorList>
            <person name="Poehlein A."/>
            <person name="Muehling M."/>
            <person name="Daniel R."/>
        </authorList>
    </citation>
    <scope>NUCLEOTIDE SEQUENCE</scope>
</reference>
<gene>
    <name evidence="1" type="ORF">GALL_536980</name>
</gene>
<dbReference type="AntiFam" id="ANF00077">
    <property type="entry name" value="Shadow ORF (opposite AtoC)"/>
</dbReference>
<name>A0A1J5P0X6_9ZZZZ</name>
<accession>A0A1J5P0X6</accession>
<evidence type="ECO:0000313" key="1">
    <source>
        <dbReference type="EMBL" id="OIQ64750.1"/>
    </source>
</evidence>
<proteinExistence type="predicted"/>
<dbReference type="AlphaFoldDB" id="A0A1J5P0X6"/>